<feature type="non-terminal residue" evidence="2">
    <location>
        <position position="370"/>
    </location>
</feature>
<gene>
    <name evidence="2" type="ORF">S01H4_09357</name>
</gene>
<evidence type="ECO:0000259" key="1">
    <source>
        <dbReference type="Pfam" id="PF19313"/>
    </source>
</evidence>
<dbReference type="Pfam" id="PF19313">
    <property type="entry name" value="DUF5916"/>
    <property type="match status" value="1"/>
</dbReference>
<protein>
    <recommendedName>
        <fullName evidence="1">DUF5916 domain-containing protein</fullName>
    </recommendedName>
</protein>
<dbReference type="EMBL" id="BART01003363">
    <property type="protein sequence ID" value="GAG55752.1"/>
    <property type="molecule type" value="Genomic_DNA"/>
</dbReference>
<comment type="caution">
    <text evidence="2">The sequence shown here is derived from an EMBL/GenBank/DDBJ whole genome shotgun (WGS) entry which is preliminary data.</text>
</comment>
<sequence length="370" mass="41447">DNFIAFIDTYNDQTNGFAFGINAAGAQWDGQQANGGSVSLDWDTKWRSAVKNYPDRWVAEIAIPFRSIRYRDGVTEWGISFSRLDLKTAEKSSWTPIPRQFPTANLAFTGALVWDRPLPKSGTRFSWIPYMSAKATRDVENSEKTDTDAAVGMDAKITLSTSMNLDLTVNPDFSQVEVDRQRTNLDRFELFFPEKRQFFLENSDLFASLGSENIRPFFSRRIGLQNPVQAGARLSGQIGEKWRIGLMDMQTGTKNDIRAANFGVAAIQRQLFSRSNITAFMINKQITSPREGEDISDSGYNHVTGIDFNLSSIDSRWTGKAFYHQSFYPGASGDASTLAGQVSYETQKVSLSLDQAWVGADYLAEVGYIR</sequence>
<evidence type="ECO:0000313" key="2">
    <source>
        <dbReference type="EMBL" id="GAG55752.1"/>
    </source>
</evidence>
<name>X0ZBZ4_9ZZZZ</name>
<dbReference type="InterPro" id="IPR045670">
    <property type="entry name" value="DUF5916"/>
</dbReference>
<reference evidence="2" key="1">
    <citation type="journal article" date="2014" name="Front. Microbiol.">
        <title>High frequency of phylogenetically diverse reductive dehalogenase-homologous genes in deep subseafloor sedimentary metagenomes.</title>
        <authorList>
            <person name="Kawai M."/>
            <person name="Futagami T."/>
            <person name="Toyoda A."/>
            <person name="Takaki Y."/>
            <person name="Nishi S."/>
            <person name="Hori S."/>
            <person name="Arai W."/>
            <person name="Tsubouchi T."/>
            <person name="Morono Y."/>
            <person name="Uchiyama I."/>
            <person name="Ito T."/>
            <person name="Fujiyama A."/>
            <person name="Inagaki F."/>
            <person name="Takami H."/>
        </authorList>
    </citation>
    <scope>NUCLEOTIDE SEQUENCE</scope>
    <source>
        <strain evidence="2">Expedition CK06-06</strain>
    </source>
</reference>
<accession>X0ZBZ4</accession>
<dbReference type="SUPFAM" id="SSF49344">
    <property type="entry name" value="CBD9-like"/>
    <property type="match status" value="1"/>
</dbReference>
<dbReference type="Gene3D" id="2.60.40.1190">
    <property type="match status" value="1"/>
</dbReference>
<feature type="non-terminal residue" evidence="2">
    <location>
        <position position="1"/>
    </location>
</feature>
<dbReference type="AlphaFoldDB" id="X0ZBZ4"/>
<organism evidence="2">
    <name type="scientific">marine sediment metagenome</name>
    <dbReference type="NCBI Taxonomy" id="412755"/>
    <lineage>
        <taxon>unclassified sequences</taxon>
        <taxon>metagenomes</taxon>
        <taxon>ecological metagenomes</taxon>
    </lineage>
</organism>
<proteinExistence type="predicted"/>
<feature type="domain" description="DUF5916" evidence="1">
    <location>
        <begin position="123"/>
        <end position="225"/>
    </location>
</feature>